<dbReference type="Gene3D" id="3.30.1780.10">
    <property type="entry name" value="ornithine cyclodeaminase, domain 1"/>
    <property type="match status" value="1"/>
</dbReference>
<dbReference type="GO" id="GO:0005737">
    <property type="term" value="C:cytoplasm"/>
    <property type="evidence" value="ECO:0007669"/>
    <property type="project" value="TreeGrafter"/>
</dbReference>
<evidence type="ECO:0000313" key="1">
    <source>
        <dbReference type="EMBL" id="RZS65252.1"/>
    </source>
</evidence>
<dbReference type="SUPFAM" id="SSF51735">
    <property type="entry name" value="NAD(P)-binding Rossmann-fold domains"/>
    <property type="match status" value="1"/>
</dbReference>
<dbReference type="PIRSF" id="PIRSF001439">
    <property type="entry name" value="CryM"/>
    <property type="match status" value="1"/>
</dbReference>
<protein>
    <submittedName>
        <fullName evidence="1">Ornithine cyclodeaminase</fullName>
    </submittedName>
</protein>
<organism evidence="1 2">
    <name type="scientific">Kerstersia gyiorum</name>
    <dbReference type="NCBI Taxonomy" id="206506"/>
    <lineage>
        <taxon>Bacteria</taxon>
        <taxon>Pseudomonadati</taxon>
        <taxon>Pseudomonadota</taxon>
        <taxon>Betaproteobacteria</taxon>
        <taxon>Burkholderiales</taxon>
        <taxon>Alcaligenaceae</taxon>
        <taxon>Kerstersia</taxon>
    </lineage>
</organism>
<proteinExistence type="predicted"/>
<dbReference type="Pfam" id="PF02423">
    <property type="entry name" value="OCD_Mu_crystall"/>
    <property type="match status" value="1"/>
</dbReference>
<gene>
    <name evidence="1" type="ORF">EV679_3039</name>
</gene>
<dbReference type="EMBL" id="SGWZ01000006">
    <property type="protein sequence ID" value="RZS65252.1"/>
    <property type="molecule type" value="Genomic_DNA"/>
</dbReference>
<evidence type="ECO:0000313" key="2">
    <source>
        <dbReference type="Proteomes" id="UP000292039"/>
    </source>
</evidence>
<dbReference type="Proteomes" id="UP000292039">
    <property type="component" value="Unassembled WGS sequence"/>
</dbReference>
<dbReference type="PANTHER" id="PTHR13812">
    <property type="entry name" value="KETIMINE REDUCTASE MU-CRYSTALLIN"/>
    <property type="match status" value="1"/>
</dbReference>
<dbReference type="Gene3D" id="3.40.50.720">
    <property type="entry name" value="NAD(P)-binding Rossmann-like Domain"/>
    <property type="match status" value="1"/>
</dbReference>
<dbReference type="AlphaFoldDB" id="A0A4Q7MEU9"/>
<reference evidence="1 2" key="1">
    <citation type="submission" date="2019-02" db="EMBL/GenBank/DDBJ databases">
        <title>Genomic Encyclopedia of Type Strains, Phase IV (KMG-IV): sequencing the most valuable type-strain genomes for metagenomic binning, comparative biology and taxonomic classification.</title>
        <authorList>
            <person name="Goeker M."/>
        </authorList>
    </citation>
    <scope>NUCLEOTIDE SEQUENCE [LARGE SCALE GENOMIC DNA]</scope>
    <source>
        <strain evidence="1 2">DSM 16618</strain>
    </source>
</reference>
<dbReference type="InterPro" id="IPR036291">
    <property type="entry name" value="NAD(P)-bd_dom_sf"/>
</dbReference>
<comment type="caution">
    <text evidence="1">The sequence shown here is derived from an EMBL/GenBank/DDBJ whole genome shotgun (WGS) entry which is preliminary data.</text>
</comment>
<dbReference type="InterPro" id="IPR023401">
    <property type="entry name" value="ODC_N"/>
</dbReference>
<dbReference type="RefSeq" id="WP_165390066.1">
    <property type="nucleotide sequence ID" value="NZ_CBCSEB010000004.1"/>
</dbReference>
<dbReference type="InterPro" id="IPR003462">
    <property type="entry name" value="ODC_Mu_crystall"/>
</dbReference>
<accession>A0A4Q7MEU9</accession>
<sequence length="315" mass="33852">MMEMKVADGMPLYIADAEVERILRAGDLAPVLTRAFLSWREGQVNMQPRFRTDQDGFRLVSMGAVMPALGYAGVKVYSHVAGRLCFRIMLFCTRTGAMLATVEANALTKFRTAACSVLSARRYADPQADTLGLFGLGPVGYEHALQLSRAFPLRRILLCDPRAGETLRAALERDTGVRVALADADAVARQSNIIVTATRSLVPVFDGALLRPGTFVAAVGSCLKHAREVDAVTVARAGVVVLEWPEQTLQDTGDLLLFDDQAALRAKVESLADMLAAGQASAYEPGRIVMYNAVGVALEDIAAASMIYETALEAA</sequence>
<dbReference type="PANTHER" id="PTHR13812:SF19">
    <property type="entry name" value="KETIMINE REDUCTASE MU-CRYSTALLIN"/>
    <property type="match status" value="1"/>
</dbReference>
<name>A0A4Q7MEU9_9BURK</name>